<evidence type="ECO:0000256" key="6">
    <source>
        <dbReference type="ARBA" id="ARBA00022729"/>
    </source>
</evidence>
<evidence type="ECO:0000256" key="9">
    <source>
        <dbReference type="ARBA" id="ARBA00022777"/>
    </source>
</evidence>
<keyword evidence="9" id="KW-0418">Kinase</keyword>
<dbReference type="GO" id="GO:0005524">
    <property type="term" value="F:ATP binding"/>
    <property type="evidence" value="ECO:0007669"/>
    <property type="project" value="UniProtKB-KW"/>
</dbReference>
<dbReference type="EC" id="2.7.11.1" evidence="2"/>
<evidence type="ECO:0000256" key="10">
    <source>
        <dbReference type="ARBA" id="ARBA00022840"/>
    </source>
</evidence>
<evidence type="ECO:0000313" key="20">
    <source>
        <dbReference type="RefSeq" id="XP_010267891.1"/>
    </source>
</evidence>
<dbReference type="SMART" id="SM00220">
    <property type="entry name" value="S_TKc"/>
    <property type="match status" value="1"/>
</dbReference>
<proteinExistence type="predicted"/>
<keyword evidence="7" id="KW-0677">Repeat</keyword>
<evidence type="ECO:0000256" key="14">
    <source>
        <dbReference type="ARBA" id="ARBA00023180"/>
    </source>
</evidence>
<sequence>MEKVELRMAHFAGFRLLFRYKFTFKTEELGFPNWFWREQLPLKRAVKEDDEHFTPYGRFQTNLNVLLFRTLYNEGVLGFNSTTIGENPDKVYGLFLCRGDVASDLCPSCIDVASHQIIEKCPGRKRATIWFDECFVRYSDTPFFSILDSPSFYMWNTQNVSETDGFNQQLENMLNQLTTRAAFDPAARMFATGEVNFTEFRSIYGLAQCTSDLSRNDCNTCLLTAISYIPICCDGKQGGRVIGQNCYVRYEIYPFYRMPNASAKAPAPVSIPPPTNTTLINGKCFELMMLNHLMNKLLFDSGKKEISQEVSLLDFGVGAGTKFSEGYTETRNQMESQDFPLISLHSVQTATNNFIESNKLGEGGFGPVYRGVLPDGKEIAVKRLSRNSGQGLVEFKNEVVLIAKLQHRNLVRLLGCCIEKNEKLLVYEYMPNTSLDVFLFDPTKRVQLDWKLRFSIISGIARGLLYLHEDSRLRIIHRDLKASNVLLDNDMNPKISDFGMARIFGGNQSQANTNRVVGTYGYMAPEYAMEGLFSVKSDVFSFGVILLEIVSGKRNSGFHLSEHAQSLLTYAWRLWSESKGLEFMDPLLVGACAPNEVIKCIHVGLLCVQEDAADRPAMSSVVLMLRSDSTTLPRPTQPAFSVGRNTVGASKQSSETAQFCSVNEVTVSNVSPR</sequence>
<dbReference type="FunFam" id="3.30.430.20:FF:000002">
    <property type="entry name" value="Cysteine-rich receptor-like protein kinase 10"/>
    <property type="match status" value="1"/>
</dbReference>
<keyword evidence="3" id="KW-0723">Serine/threonine-protein kinase</keyword>
<dbReference type="InParanoid" id="A0A1U8ANX3"/>
<evidence type="ECO:0000256" key="2">
    <source>
        <dbReference type="ARBA" id="ARBA00012513"/>
    </source>
</evidence>
<dbReference type="RefSeq" id="XP_010267891.1">
    <property type="nucleotide sequence ID" value="XM_010269589.2"/>
</dbReference>
<evidence type="ECO:0000256" key="11">
    <source>
        <dbReference type="ARBA" id="ARBA00022989"/>
    </source>
</evidence>
<dbReference type="InterPro" id="IPR021820">
    <property type="entry name" value="S-locus_recpt_kinase_C"/>
</dbReference>
<dbReference type="InterPro" id="IPR011009">
    <property type="entry name" value="Kinase-like_dom_sf"/>
</dbReference>
<dbReference type="Gene3D" id="3.30.200.20">
    <property type="entry name" value="Phosphorylase Kinase, domain 1"/>
    <property type="match status" value="1"/>
</dbReference>
<dbReference type="GO" id="GO:0006955">
    <property type="term" value="P:immune response"/>
    <property type="evidence" value="ECO:0000318"/>
    <property type="project" value="GO_Central"/>
</dbReference>
<dbReference type="PROSITE" id="PS51473">
    <property type="entry name" value="GNK2"/>
    <property type="match status" value="2"/>
</dbReference>
<name>A0A1U8ANX3_NELNU</name>
<dbReference type="GeneID" id="104604996"/>
<dbReference type="OMA" id="AFEVLKC"/>
<dbReference type="OrthoDB" id="688481at2759"/>
<dbReference type="eggNOG" id="ENOG502QWRK">
    <property type="taxonomic scope" value="Eukaryota"/>
</dbReference>
<evidence type="ECO:0000259" key="17">
    <source>
        <dbReference type="PROSITE" id="PS50011"/>
    </source>
</evidence>
<dbReference type="InterPro" id="IPR001245">
    <property type="entry name" value="Ser-Thr/Tyr_kinase_cat_dom"/>
</dbReference>
<dbReference type="CDD" id="cd14066">
    <property type="entry name" value="STKc_IRAK"/>
    <property type="match status" value="1"/>
</dbReference>
<evidence type="ECO:0000313" key="19">
    <source>
        <dbReference type="Proteomes" id="UP000189703"/>
    </source>
</evidence>
<evidence type="ECO:0000256" key="3">
    <source>
        <dbReference type="ARBA" id="ARBA00022527"/>
    </source>
</evidence>
<dbReference type="Proteomes" id="UP000189703">
    <property type="component" value="Unplaced"/>
</dbReference>
<evidence type="ECO:0000256" key="16">
    <source>
        <dbReference type="ARBA" id="ARBA00048679"/>
    </source>
</evidence>
<keyword evidence="5" id="KW-0812">Transmembrane</keyword>
<evidence type="ECO:0000256" key="5">
    <source>
        <dbReference type="ARBA" id="ARBA00022692"/>
    </source>
</evidence>
<keyword evidence="11" id="KW-1133">Transmembrane helix</keyword>
<dbReference type="FunFam" id="3.30.200.20:FF:000195">
    <property type="entry name" value="G-type lectin S-receptor-like serine/threonine-protein kinase"/>
    <property type="match status" value="1"/>
</dbReference>
<dbReference type="GO" id="GO:0005886">
    <property type="term" value="C:plasma membrane"/>
    <property type="evidence" value="ECO:0000318"/>
    <property type="project" value="GO_Central"/>
</dbReference>
<dbReference type="Pfam" id="PF07714">
    <property type="entry name" value="PK_Tyr_Ser-Thr"/>
    <property type="match status" value="1"/>
</dbReference>
<dbReference type="PANTHER" id="PTHR27002:SF814">
    <property type="entry name" value="CYSTEINE-RICH RECEPTOR-LIKE PROTEIN KINASE 10"/>
    <property type="match status" value="1"/>
</dbReference>
<evidence type="ECO:0000256" key="13">
    <source>
        <dbReference type="ARBA" id="ARBA00023157"/>
    </source>
</evidence>
<comment type="catalytic activity">
    <reaction evidence="16">
        <text>L-seryl-[protein] + ATP = O-phospho-L-seryl-[protein] + ADP + H(+)</text>
        <dbReference type="Rhea" id="RHEA:17989"/>
        <dbReference type="Rhea" id="RHEA-COMP:9863"/>
        <dbReference type="Rhea" id="RHEA-COMP:11604"/>
        <dbReference type="ChEBI" id="CHEBI:15378"/>
        <dbReference type="ChEBI" id="CHEBI:29999"/>
        <dbReference type="ChEBI" id="CHEBI:30616"/>
        <dbReference type="ChEBI" id="CHEBI:83421"/>
        <dbReference type="ChEBI" id="CHEBI:456216"/>
        <dbReference type="EC" id="2.7.11.1"/>
    </reaction>
</comment>
<dbReference type="PANTHER" id="PTHR27002">
    <property type="entry name" value="RECEPTOR-LIKE SERINE/THREONINE-PROTEIN KINASE SD1-8"/>
    <property type="match status" value="1"/>
</dbReference>
<feature type="domain" description="Gnk2-homologous" evidence="18">
    <location>
        <begin position="148"/>
        <end position="255"/>
    </location>
</feature>
<keyword evidence="8" id="KW-0547">Nucleotide-binding</keyword>
<keyword evidence="12" id="KW-0472">Membrane</keyword>
<evidence type="ECO:0000256" key="12">
    <source>
        <dbReference type="ARBA" id="ARBA00023136"/>
    </source>
</evidence>
<evidence type="ECO:0000259" key="18">
    <source>
        <dbReference type="PROSITE" id="PS51473"/>
    </source>
</evidence>
<dbReference type="SUPFAM" id="SSF56112">
    <property type="entry name" value="Protein kinase-like (PK-like)"/>
    <property type="match status" value="1"/>
</dbReference>
<dbReference type="Pfam" id="PF11883">
    <property type="entry name" value="DUF3403"/>
    <property type="match status" value="1"/>
</dbReference>
<keyword evidence="4" id="KW-0808">Transferase</keyword>
<feature type="domain" description="Protein kinase" evidence="17">
    <location>
        <begin position="354"/>
        <end position="640"/>
    </location>
</feature>
<dbReference type="Gene3D" id="3.30.430.20">
    <property type="entry name" value="Gnk2 domain, C-X8-C-X2-C motif"/>
    <property type="match status" value="2"/>
</dbReference>
<dbReference type="InterPro" id="IPR000719">
    <property type="entry name" value="Prot_kinase_dom"/>
</dbReference>
<evidence type="ECO:0000256" key="7">
    <source>
        <dbReference type="ARBA" id="ARBA00022737"/>
    </source>
</evidence>
<keyword evidence="10" id="KW-0067">ATP-binding</keyword>
<keyword evidence="19" id="KW-1185">Reference proteome</keyword>
<dbReference type="InterPro" id="IPR038408">
    <property type="entry name" value="GNK2_sf"/>
</dbReference>
<reference evidence="20" key="1">
    <citation type="submission" date="2025-08" db="UniProtKB">
        <authorList>
            <consortium name="RefSeq"/>
        </authorList>
    </citation>
    <scope>IDENTIFICATION</scope>
</reference>
<dbReference type="PROSITE" id="PS50011">
    <property type="entry name" value="PROTEIN_KINASE_DOM"/>
    <property type="match status" value="1"/>
</dbReference>
<accession>A0A1U8ANX3</accession>
<dbReference type="GO" id="GO:0007165">
    <property type="term" value="P:signal transduction"/>
    <property type="evidence" value="ECO:0000318"/>
    <property type="project" value="GO_Central"/>
</dbReference>
<keyword evidence="6" id="KW-0732">Signal</keyword>
<dbReference type="GO" id="GO:0004674">
    <property type="term" value="F:protein serine/threonine kinase activity"/>
    <property type="evidence" value="ECO:0000318"/>
    <property type="project" value="GO_Central"/>
</dbReference>
<dbReference type="AlphaFoldDB" id="A0A1U8ANX3"/>
<dbReference type="Pfam" id="PF01657">
    <property type="entry name" value="Stress-antifung"/>
    <property type="match status" value="2"/>
</dbReference>
<dbReference type="FunFam" id="1.10.510.10:FF:001697">
    <property type="entry name" value="Uncharacterized protein"/>
    <property type="match status" value="1"/>
</dbReference>
<dbReference type="InterPro" id="IPR008271">
    <property type="entry name" value="Ser/Thr_kinase_AS"/>
</dbReference>
<dbReference type="PROSITE" id="PS00108">
    <property type="entry name" value="PROTEIN_KINASE_ST"/>
    <property type="match status" value="1"/>
</dbReference>
<comment type="catalytic activity">
    <reaction evidence="15">
        <text>L-threonyl-[protein] + ATP = O-phospho-L-threonyl-[protein] + ADP + H(+)</text>
        <dbReference type="Rhea" id="RHEA:46608"/>
        <dbReference type="Rhea" id="RHEA-COMP:11060"/>
        <dbReference type="Rhea" id="RHEA-COMP:11605"/>
        <dbReference type="ChEBI" id="CHEBI:15378"/>
        <dbReference type="ChEBI" id="CHEBI:30013"/>
        <dbReference type="ChEBI" id="CHEBI:30616"/>
        <dbReference type="ChEBI" id="CHEBI:61977"/>
        <dbReference type="ChEBI" id="CHEBI:456216"/>
        <dbReference type="EC" id="2.7.11.1"/>
    </reaction>
</comment>
<evidence type="ECO:0000256" key="8">
    <source>
        <dbReference type="ARBA" id="ARBA00022741"/>
    </source>
</evidence>
<gene>
    <name evidence="20" type="primary">LOC104604996</name>
</gene>
<dbReference type="Gene3D" id="1.10.510.10">
    <property type="entry name" value="Transferase(Phosphotransferase) domain 1"/>
    <property type="match status" value="1"/>
</dbReference>
<organism evidence="19 20">
    <name type="scientific">Nelumbo nucifera</name>
    <name type="common">Sacred lotus</name>
    <dbReference type="NCBI Taxonomy" id="4432"/>
    <lineage>
        <taxon>Eukaryota</taxon>
        <taxon>Viridiplantae</taxon>
        <taxon>Streptophyta</taxon>
        <taxon>Embryophyta</taxon>
        <taxon>Tracheophyta</taxon>
        <taxon>Spermatophyta</taxon>
        <taxon>Magnoliopsida</taxon>
        <taxon>Proteales</taxon>
        <taxon>Nelumbonaceae</taxon>
        <taxon>Nelumbo</taxon>
    </lineage>
</organism>
<evidence type="ECO:0000256" key="4">
    <source>
        <dbReference type="ARBA" id="ARBA00022679"/>
    </source>
</evidence>
<dbReference type="KEGG" id="nnu:104604996"/>
<keyword evidence="13" id="KW-1015">Disulfide bond</keyword>
<keyword evidence="14" id="KW-0325">Glycoprotein</keyword>
<comment type="subcellular location">
    <subcellularLocation>
        <location evidence="1">Membrane</location>
        <topology evidence="1">Single-pass membrane protein</topology>
    </subcellularLocation>
</comment>
<dbReference type="InterPro" id="IPR002902">
    <property type="entry name" value="GNK2"/>
</dbReference>
<evidence type="ECO:0000256" key="15">
    <source>
        <dbReference type="ARBA" id="ARBA00047899"/>
    </source>
</evidence>
<protein>
    <recommendedName>
        <fullName evidence="2">non-specific serine/threonine protein kinase</fullName>
        <ecNumber evidence="2">2.7.11.1</ecNumber>
    </recommendedName>
</protein>
<evidence type="ECO:0000256" key="1">
    <source>
        <dbReference type="ARBA" id="ARBA00004167"/>
    </source>
</evidence>
<dbReference type="CDD" id="cd23509">
    <property type="entry name" value="Gnk2-like"/>
    <property type="match status" value="2"/>
</dbReference>
<feature type="domain" description="Gnk2-homologous" evidence="18">
    <location>
        <begin position="41"/>
        <end position="143"/>
    </location>
</feature>